<keyword evidence="10" id="KW-1185">Reference proteome</keyword>
<feature type="transmembrane region" description="Helical" evidence="8">
    <location>
        <begin position="232"/>
        <end position="252"/>
    </location>
</feature>
<dbReference type="Pfam" id="PF01594">
    <property type="entry name" value="AI-2E_transport"/>
    <property type="match status" value="1"/>
</dbReference>
<feature type="transmembrane region" description="Helical" evidence="8">
    <location>
        <begin position="33"/>
        <end position="51"/>
    </location>
</feature>
<dbReference type="InterPro" id="IPR002549">
    <property type="entry name" value="AI-2E-like"/>
</dbReference>
<dbReference type="RefSeq" id="WP_343764350.1">
    <property type="nucleotide sequence ID" value="NZ_BAAAFG010000005.1"/>
</dbReference>
<name>A0ABP3XTW6_9FLAO</name>
<keyword evidence="5 8" id="KW-0812">Transmembrane</keyword>
<evidence type="ECO:0000256" key="6">
    <source>
        <dbReference type="ARBA" id="ARBA00022989"/>
    </source>
</evidence>
<reference evidence="10" key="1">
    <citation type="journal article" date="2019" name="Int. J. Syst. Evol. Microbiol.">
        <title>The Global Catalogue of Microorganisms (GCM) 10K type strain sequencing project: providing services to taxonomists for standard genome sequencing and annotation.</title>
        <authorList>
            <consortium name="The Broad Institute Genomics Platform"/>
            <consortium name="The Broad Institute Genome Sequencing Center for Infectious Disease"/>
            <person name="Wu L."/>
            <person name="Ma J."/>
        </authorList>
    </citation>
    <scope>NUCLEOTIDE SEQUENCE [LARGE SCALE GENOMIC DNA]</scope>
    <source>
        <strain evidence="10">JCM 16082</strain>
    </source>
</reference>
<evidence type="ECO:0000256" key="3">
    <source>
        <dbReference type="ARBA" id="ARBA00022448"/>
    </source>
</evidence>
<evidence type="ECO:0000313" key="9">
    <source>
        <dbReference type="EMBL" id="GAA0871717.1"/>
    </source>
</evidence>
<sequence length="354" mass="38873">MISIPAKQKLFNITAFVLLLYFIFLGLTKAQSFFGPVVVSIILSLIILPLVRFFERKLNRSIASLLGVLVLLLVSAGFVTLIIIQGKNVVDDWPMIKKEMIPKLERFESTIIDYTPISKQDINEFKDSPMPAGNSGSSKKAAKEVSSLFTSVSGFFANFLLVMVYIYFILRYRARLRNFLLKVFDDQKKEVSKTITKSTAVAPQYLIGKLILIGLLAIVYSIGLGISGVSNFILVSVIAAVLTLIPFVGNIIGFGMAIVFGYLSTGEVSTLIGIVLTFSISQFLESYVLQPYIVGDKVEVHPFVVIIAVIIGSMVWGIIGMVIAIPVIGIVTVILIHLKSTHALGILLSDKKFD</sequence>
<keyword evidence="3" id="KW-0813">Transport</keyword>
<comment type="caution">
    <text evidence="9">The sequence shown here is derived from an EMBL/GenBank/DDBJ whole genome shotgun (WGS) entry which is preliminary data.</text>
</comment>
<feature type="transmembrane region" description="Helical" evidence="8">
    <location>
        <begin position="10"/>
        <end position="27"/>
    </location>
</feature>
<dbReference type="EMBL" id="BAAAFG010000005">
    <property type="protein sequence ID" value="GAA0871717.1"/>
    <property type="molecule type" value="Genomic_DNA"/>
</dbReference>
<accession>A0ABP3XTW6</accession>
<comment type="subcellular location">
    <subcellularLocation>
        <location evidence="1">Cell membrane</location>
        <topology evidence="1">Multi-pass membrane protein</topology>
    </subcellularLocation>
</comment>
<evidence type="ECO:0000256" key="1">
    <source>
        <dbReference type="ARBA" id="ARBA00004651"/>
    </source>
</evidence>
<evidence type="ECO:0000313" key="10">
    <source>
        <dbReference type="Proteomes" id="UP001500507"/>
    </source>
</evidence>
<feature type="transmembrane region" description="Helical" evidence="8">
    <location>
        <begin position="148"/>
        <end position="170"/>
    </location>
</feature>
<evidence type="ECO:0000256" key="4">
    <source>
        <dbReference type="ARBA" id="ARBA00022475"/>
    </source>
</evidence>
<organism evidence="9 10">
    <name type="scientific">Gangjinia marincola</name>
    <dbReference type="NCBI Taxonomy" id="578463"/>
    <lineage>
        <taxon>Bacteria</taxon>
        <taxon>Pseudomonadati</taxon>
        <taxon>Bacteroidota</taxon>
        <taxon>Flavobacteriia</taxon>
        <taxon>Flavobacteriales</taxon>
        <taxon>Flavobacteriaceae</taxon>
        <taxon>Gangjinia</taxon>
    </lineage>
</organism>
<comment type="similarity">
    <text evidence="2">Belongs to the autoinducer-2 exporter (AI-2E) (TC 2.A.86) family.</text>
</comment>
<evidence type="ECO:0000256" key="8">
    <source>
        <dbReference type="SAM" id="Phobius"/>
    </source>
</evidence>
<protein>
    <submittedName>
        <fullName evidence="9">AI-2E family transporter</fullName>
    </submittedName>
</protein>
<dbReference type="PANTHER" id="PTHR21716:SF53">
    <property type="entry name" value="PERMEASE PERM-RELATED"/>
    <property type="match status" value="1"/>
</dbReference>
<feature type="transmembrane region" description="Helical" evidence="8">
    <location>
        <begin position="259"/>
        <end position="283"/>
    </location>
</feature>
<gene>
    <name evidence="9" type="ORF">GCM10009117_08630</name>
</gene>
<evidence type="ECO:0000256" key="2">
    <source>
        <dbReference type="ARBA" id="ARBA00009773"/>
    </source>
</evidence>
<keyword evidence="7 8" id="KW-0472">Membrane</keyword>
<evidence type="ECO:0000256" key="7">
    <source>
        <dbReference type="ARBA" id="ARBA00023136"/>
    </source>
</evidence>
<dbReference type="PANTHER" id="PTHR21716">
    <property type="entry name" value="TRANSMEMBRANE PROTEIN"/>
    <property type="match status" value="1"/>
</dbReference>
<keyword evidence="6 8" id="KW-1133">Transmembrane helix</keyword>
<evidence type="ECO:0000256" key="5">
    <source>
        <dbReference type="ARBA" id="ARBA00022692"/>
    </source>
</evidence>
<proteinExistence type="inferred from homology"/>
<feature type="transmembrane region" description="Helical" evidence="8">
    <location>
        <begin position="206"/>
        <end position="226"/>
    </location>
</feature>
<feature type="transmembrane region" description="Helical" evidence="8">
    <location>
        <begin position="63"/>
        <end position="84"/>
    </location>
</feature>
<dbReference type="Proteomes" id="UP001500507">
    <property type="component" value="Unassembled WGS sequence"/>
</dbReference>
<feature type="transmembrane region" description="Helical" evidence="8">
    <location>
        <begin position="303"/>
        <end position="336"/>
    </location>
</feature>
<keyword evidence="4" id="KW-1003">Cell membrane</keyword>